<dbReference type="RefSeq" id="WP_014125198.1">
    <property type="nucleotide sequence ID" value="NC_016052.1"/>
</dbReference>
<evidence type="ECO:0000313" key="1">
    <source>
        <dbReference type="EMBL" id="BAK95156.1"/>
    </source>
</evidence>
<protein>
    <submittedName>
        <fullName evidence="1">Uncharacterized protein</fullName>
    </submittedName>
</protein>
<sequence length="58" mass="6717">MEKEIDGVLKNDGKYFVVLEDGAKIRVDSKEYQKIKQRLAGKGSYFITVNKESEEVYE</sequence>
<evidence type="ECO:0000313" key="2">
    <source>
        <dbReference type="Proteomes" id="UP000002663"/>
    </source>
</evidence>
<proteinExistence type="predicted"/>
<name>A0AAN1SIA9_TETHN</name>
<dbReference type="EMBL" id="AP012046">
    <property type="protein sequence ID" value="BAK95156.1"/>
    <property type="molecule type" value="Genomic_DNA"/>
</dbReference>
<dbReference type="AlphaFoldDB" id="A0AAN1SIA9"/>
<dbReference type="KEGG" id="thl:TEH_18290"/>
<dbReference type="Proteomes" id="UP000002663">
    <property type="component" value="Chromosome"/>
</dbReference>
<organism evidence="1 2">
    <name type="scientific">Tetragenococcus halophilus (strain DSM 20338 / JCM 20259 / NCIMB 9735 / NBRC 12172)</name>
    <name type="common">Pediococcus halophilus</name>
    <dbReference type="NCBI Taxonomy" id="945021"/>
    <lineage>
        <taxon>Bacteria</taxon>
        <taxon>Bacillati</taxon>
        <taxon>Bacillota</taxon>
        <taxon>Bacilli</taxon>
        <taxon>Lactobacillales</taxon>
        <taxon>Enterococcaceae</taxon>
        <taxon>Tetragenococcus</taxon>
    </lineage>
</organism>
<gene>
    <name evidence="1" type="ordered locus">TEH_18290</name>
</gene>
<accession>A0AAN1SIA9</accession>
<reference evidence="1 2" key="1">
    <citation type="submission" date="2011-01" db="EMBL/GenBank/DDBJ databases">
        <title>Whole genome sequence of Tetragenococcus halophilus NBRC 12172.</title>
        <authorList>
            <person name="Nakazawa H."/>
            <person name="Omata S."/>
            <person name="Koga C."/>
            <person name="Watanabe Y."/>
            <person name="Katano Y."/>
            <person name="Ito N."/>
            <person name="Tsukatani N."/>
            <person name="Ankai A."/>
            <person name="Oguchi A."/>
            <person name="Fukui S."/>
            <person name="Yashiro I."/>
            <person name="Kamata S."/>
            <person name="Hashimoto Y."/>
            <person name="Yamazaki J."/>
            <person name="Taguchi H."/>
            <person name="Tanaka A."/>
            <person name="Koyama T."/>
            <person name="Ichige A."/>
            <person name="Hanya Y."/>
            <person name="Tanikawa S."/>
            <person name="Yamazaki S."/>
            <person name="Fujita N."/>
        </authorList>
    </citation>
    <scope>NUCLEOTIDE SEQUENCE [LARGE SCALE GENOMIC DNA]</scope>
    <source>
        <strain evidence="2">DSM 20338 / JCM 20259 / NCIMB 9735 / NBRC 12172</strain>
    </source>
</reference>